<keyword evidence="3 8" id="KW-0813">Transport</keyword>
<protein>
    <submittedName>
        <fullName evidence="10">Spermidine/putrescine ABC transporter permease</fullName>
    </submittedName>
</protein>
<evidence type="ECO:0000256" key="1">
    <source>
        <dbReference type="ARBA" id="ARBA00004651"/>
    </source>
</evidence>
<dbReference type="EMBL" id="CP021106">
    <property type="protein sequence ID" value="ARO88616.1"/>
    <property type="molecule type" value="Genomic_DNA"/>
</dbReference>
<evidence type="ECO:0000256" key="6">
    <source>
        <dbReference type="ARBA" id="ARBA00022989"/>
    </source>
</evidence>
<evidence type="ECO:0000256" key="5">
    <source>
        <dbReference type="ARBA" id="ARBA00022692"/>
    </source>
</evidence>
<keyword evidence="11" id="KW-1185">Reference proteome</keyword>
<dbReference type="PROSITE" id="PS50928">
    <property type="entry name" value="ABC_TM1"/>
    <property type="match status" value="1"/>
</dbReference>
<evidence type="ECO:0000313" key="11">
    <source>
        <dbReference type="Proteomes" id="UP000012179"/>
    </source>
</evidence>
<dbReference type="PANTHER" id="PTHR43848:SF2">
    <property type="entry name" value="PUTRESCINE TRANSPORT SYSTEM PERMEASE PROTEIN POTI"/>
    <property type="match status" value="1"/>
</dbReference>
<dbReference type="GO" id="GO:0005886">
    <property type="term" value="C:plasma membrane"/>
    <property type="evidence" value="ECO:0007669"/>
    <property type="project" value="UniProtKB-SubCell"/>
</dbReference>
<name>A0A1W6SS48_9PROT</name>
<dbReference type="RefSeq" id="WP_004179358.1">
    <property type="nucleotide sequence ID" value="NZ_CP021106.3"/>
</dbReference>
<dbReference type="Proteomes" id="UP000012179">
    <property type="component" value="Chromosome"/>
</dbReference>
<keyword evidence="6 8" id="KW-1133">Transmembrane helix</keyword>
<feature type="transmembrane region" description="Helical" evidence="8">
    <location>
        <begin position="174"/>
        <end position="196"/>
    </location>
</feature>
<comment type="similarity">
    <text evidence="2">Belongs to the binding-protein-dependent transport system permease family. CysTW subfamily.</text>
</comment>
<accession>A0A1W6SS48</accession>
<dbReference type="InterPro" id="IPR035906">
    <property type="entry name" value="MetI-like_sf"/>
</dbReference>
<dbReference type="CDD" id="cd06261">
    <property type="entry name" value="TM_PBP2"/>
    <property type="match status" value="1"/>
</dbReference>
<feature type="transmembrane region" description="Helical" evidence="8">
    <location>
        <begin position="7"/>
        <end position="31"/>
    </location>
</feature>
<dbReference type="KEGG" id="nlc:EBAPG3_013025"/>
<dbReference type="OrthoDB" id="9782004at2"/>
<gene>
    <name evidence="10" type="ORF">EBAPG3_013025</name>
</gene>
<evidence type="ECO:0000256" key="7">
    <source>
        <dbReference type="ARBA" id="ARBA00023136"/>
    </source>
</evidence>
<dbReference type="InterPro" id="IPR000515">
    <property type="entry name" value="MetI-like"/>
</dbReference>
<keyword evidence="5 8" id="KW-0812">Transmembrane</keyword>
<dbReference type="InterPro" id="IPR051789">
    <property type="entry name" value="Bact_Polyamine_Transport"/>
</dbReference>
<evidence type="ECO:0000256" key="3">
    <source>
        <dbReference type="ARBA" id="ARBA00022448"/>
    </source>
</evidence>
<dbReference type="SUPFAM" id="SSF161098">
    <property type="entry name" value="MetI-like"/>
    <property type="match status" value="1"/>
</dbReference>
<organism evidence="10 11">
    <name type="scientific">Nitrosospira lacus</name>
    <dbReference type="NCBI Taxonomy" id="1288494"/>
    <lineage>
        <taxon>Bacteria</taxon>
        <taxon>Pseudomonadati</taxon>
        <taxon>Pseudomonadota</taxon>
        <taxon>Betaproteobacteria</taxon>
        <taxon>Nitrosomonadales</taxon>
        <taxon>Nitrosomonadaceae</taxon>
        <taxon>Nitrosospira</taxon>
    </lineage>
</organism>
<proteinExistence type="inferred from homology"/>
<reference evidence="10 11" key="1">
    <citation type="journal article" date="2015" name="Int. J. Syst. Evol. Microbiol.">
        <title>Nitrosospira lacus sp. nov., a psychrotolerant, ammonia-oxidizing bacterium from sandy lake sediment.</title>
        <authorList>
            <person name="Urakawa H."/>
            <person name="Garcia J.C."/>
            <person name="Nielsen J.L."/>
            <person name="Le V.Q."/>
            <person name="Kozlowski J.A."/>
            <person name="Stein L.Y."/>
            <person name="Lim C.K."/>
            <person name="Pommerening-Roser A."/>
            <person name="Martens-Habbena W."/>
            <person name="Stahl D.A."/>
            <person name="Klotz M.G."/>
        </authorList>
    </citation>
    <scope>NUCLEOTIDE SEQUENCE [LARGE SCALE GENOMIC DNA]</scope>
    <source>
        <strain evidence="10 11">APG3</strain>
    </source>
</reference>
<comment type="subcellular location">
    <subcellularLocation>
        <location evidence="1 8">Cell membrane</location>
        <topology evidence="1 8">Multi-pass membrane protein</topology>
    </subcellularLocation>
</comment>
<evidence type="ECO:0000256" key="4">
    <source>
        <dbReference type="ARBA" id="ARBA00022475"/>
    </source>
</evidence>
<feature type="transmembrane region" description="Helical" evidence="8">
    <location>
        <begin position="93"/>
        <end position="117"/>
    </location>
</feature>
<feature type="domain" description="ABC transmembrane type-1" evidence="9">
    <location>
        <begin position="61"/>
        <end position="247"/>
    </location>
</feature>
<evidence type="ECO:0000313" key="10">
    <source>
        <dbReference type="EMBL" id="ARO88616.1"/>
    </source>
</evidence>
<dbReference type="GO" id="GO:0055085">
    <property type="term" value="P:transmembrane transport"/>
    <property type="evidence" value="ECO:0007669"/>
    <property type="project" value="InterPro"/>
</dbReference>
<evidence type="ECO:0000256" key="2">
    <source>
        <dbReference type="ARBA" id="ARBA00007069"/>
    </source>
</evidence>
<dbReference type="PANTHER" id="PTHR43848">
    <property type="entry name" value="PUTRESCINE TRANSPORT SYSTEM PERMEASE PROTEIN POTI"/>
    <property type="match status" value="1"/>
</dbReference>
<keyword evidence="4" id="KW-1003">Cell membrane</keyword>
<evidence type="ECO:0000256" key="8">
    <source>
        <dbReference type="RuleBase" id="RU363032"/>
    </source>
</evidence>
<feature type="transmembrane region" description="Helical" evidence="8">
    <location>
        <begin position="123"/>
        <end position="146"/>
    </location>
</feature>
<dbReference type="Pfam" id="PF00528">
    <property type="entry name" value="BPD_transp_1"/>
    <property type="match status" value="1"/>
</dbReference>
<sequence>MNRGNIWLWFVAVVIYAFLYIPLAIVVIYSFNDSRLNAEWVGFTLSWYQALFNNTEMLTAARNSLIIALSASFSATVLGTMAGLAIHRYKLKVLPVLVFTPVAMPEILLGVSLLLFFLQVLNITLGMISIIIAHTTFCIGFVAIIVRARLQGMDESIFEAARDLGASRWQTFRLVTLPLIMPAVVAGALMSFTLSIDDFVITFFTKGVGEPILPIQIYTMIKVAVTPEVNAISTLLILLTLFMIIIAARLESRASSGGVKMPREAGKQ</sequence>
<dbReference type="Gene3D" id="1.10.3720.10">
    <property type="entry name" value="MetI-like"/>
    <property type="match status" value="1"/>
</dbReference>
<keyword evidence="7 8" id="KW-0472">Membrane</keyword>
<dbReference type="eggNOG" id="COG1177">
    <property type="taxonomic scope" value="Bacteria"/>
</dbReference>
<feature type="transmembrane region" description="Helical" evidence="8">
    <location>
        <begin position="229"/>
        <end position="250"/>
    </location>
</feature>
<evidence type="ECO:0000259" key="9">
    <source>
        <dbReference type="PROSITE" id="PS50928"/>
    </source>
</evidence>
<dbReference type="AlphaFoldDB" id="A0A1W6SS48"/>
<feature type="transmembrane region" description="Helical" evidence="8">
    <location>
        <begin position="65"/>
        <end position="86"/>
    </location>
</feature>